<dbReference type="Proteomes" id="UP001589646">
    <property type="component" value="Unassembled WGS sequence"/>
</dbReference>
<feature type="region of interest" description="Disordered" evidence="1">
    <location>
        <begin position="1"/>
        <end position="32"/>
    </location>
</feature>
<keyword evidence="3" id="KW-1185">Reference proteome</keyword>
<evidence type="ECO:0000313" key="2">
    <source>
        <dbReference type="EMBL" id="MFB9526462.1"/>
    </source>
</evidence>
<reference evidence="2 3" key="1">
    <citation type="submission" date="2024-09" db="EMBL/GenBank/DDBJ databases">
        <authorList>
            <person name="Sun Q."/>
            <person name="Mori K."/>
        </authorList>
    </citation>
    <scope>NUCLEOTIDE SEQUENCE [LARGE SCALE GENOMIC DNA]</scope>
    <source>
        <strain evidence="2 3">JCM 3323</strain>
    </source>
</reference>
<accession>A0ABV5PTD2</accession>
<gene>
    <name evidence="2" type="ORF">ACFFRN_07535</name>
</gene>
<organism evidence="2 3">
    <name type="scientific">Nonomuraea roseola</name>
    <dbReference type="NCBI Taxonomy" id="46179"/>
    <lineage>
        <taxon>Bacteria</taxon>
        <taxon>Bacillati</taxon>
        <taxon>Actinomycetota</taxon>
        <taxon>Actinomycetes</taxon>
        <taxon>Streptosporangiales</taxon>
        <taxon>Streptosporangiaceae</taxon>
        <taxon>Nonomuraea</taxon>
    </lineage>
</organism>
<sequence length="176" mass="19633">MTDAAASRKHHRGDIAEPPGDRSPRRDEYRARPCAGERVYPWRADADLTAFSRHAGMPWAPPSALFELEDGNGRKRYVMAMPYFVNDGSAPDPEAMALMRMQTNNQLDDTNYRVIGGKPVVIDAGDIEKDDLDFCQRPPAFDRYGRFTATCRAPAVVFRPNHLVRLLCAACASTCT</sequence>
<dbReference type="RefSeq" id="WP_346123523.1">
    <property type="nucleotide sequence ID" value="NZ_BAAAXC010000014.1"/>
</dbReference>
<proteinExistence type="predicted"/>
<dbReference type="EMBL" id="JBHMCE010000002">
    <property type="protein sequence ID" value="MFB9526462.1"/>
    <property type="molecule type" value="Genomic_DNA"/>
</dbReference>
<protein>
    <submittedName>
        <fullName evidence="2">Uncharacterized protein</fullName>
    </submittedName>
</protein>
<evidence type="ECO:0000256" key="1">
    <source>
        <dbReference type="SAM" id="MobiDB-lite"/>
    </source>
</evidence>
<feature type="compositionally biased region" description="Basic and acidic residues" evidence="1">
    <location>
        <begin position="13"/>
        <end position="31"/>
    </location>
</feature>
<comment type="caution">
    <text evidence="2">The sequence shown here is derived from an EMBL/GenBank/DDBJ whole genome shotgun (WGS) entry which is preliminary data.</text>
</comment>
<evidence type="ECO:0000313" key="3">
    <source>
        <dbReference type="Proteomes" id="UP001589646"/>
    </source>
</evidence>
<name>A0ABV5PTD2_9ACTN</name>